<dbReference type="GO" id="GO:0032426">
    <property type="term" value="C:stereocilium tip"/>
    <property type="evidence" value="ECO:0007669"/>
    <property type="project" value="Ensembl"/>
</dbReference>
<dbReference type="GO" id="GO:0005085">
    <property type="term" value="F:guanyl-nucleotide exchange factor activity"/>
    <property type="evidence" value="ECO:0007669"/>
    <property type="project" value="Ensembl"/>
</dbReference>
<feature type="domain" description="PID" evidence="1">
    <location>
        <begin position="3"/>
        <end position="129"/>
    </location>
</feature>
<reference evidence="2" key="2">
    <citation type="submission" date="2025-08" db="UniProtKB">
        <authorList>
            <consortium name="Ensembl"/>
        </authorList>
    </citation>
    <scope>IDENTIFICATION</scope>
</reference>
<dbReference type="Proteomes" id="UP000016666">
    <property type="component" value="Chromosome 5"/>
</dbReference>
<protein>
    <submittedName>
        <fullName evidence="2">EPS8 signaling adaptor L2</fullName>
    </submittedName>
</protein>
<dbReference type="GO" id="GO:0005829">
    <property type="term" value="C:cytosol"/>
    <property type="evidence" value="ECO:0007669"/>
    <property type="project" value="Ensembl"/>
</dbReference>
<dbReference type="PANTHER" id="PTHR12287">
    <property type="entry name" value="EPIDERMAL GROWTH FACTOR RECEPTOR KINASE SUBSTRATE EPS8-RELATED PROTEIN"/>
    <property type="match status" value="1"/>
</dbReference>
<dbReference type="Gene3D" id="2.30.29.30">
    <property type="entry name" value="Pleckstrin-homology domain (PH domain)/Phosphotyrosine-binding domain (PTB)"/>
    <property type="match status" value="1"/>
</dbReference>
<dbReference type="GO" id="GO:1900029">
    <property type="term" value="P:positive regulation of ruffle assembly"/>
    <property type="evidence" value="ECO:0007669"/>
    <property type="project" value="Ensembl"/>
</dbReference>
<dbReference type="GeneTree" id="ENSGT00940000160990"/>
<dbReference type="GO" id="GO:0031982">
    <property type="term" value="C:vesicle"/>
    <property type="evidence" value="ECO:0007669"/>
    <property type="project" value="TreeGrafter"/>
</dbReference>
<dbReference type="InterPro" id="IPR033928">
    <property type="entry name" value="EPS8_PTB"/>
</dbReference>
<evidence type="ECO:0000313" key="2">
    <source>
        <dbReference type="Ensembl" id="ENSAPLP00000022633.1"/>
    </source>
</evidence>
<dbReference type="GO" id="GO:0035023">
    <property type="term" value="P:regulation of Rho protein signal transduction"/>
    <property type="evidence" value="ECO:0007669"/>
    <property type="project" value="Ensembl"/>
</dbReference>
<dbReference type="SUPFAM" id="SSF50729">
    <property type="entry name" value="PH domain-like"/>
    <property type="match status" value="1"/>
</dbReference>
<dbReference type="GO" id="GO:0032587">
    <property type="term" value="C:ruffle membrane"/>
    <property type="evidence" value="ECO:0007669"/>
    <property type="project" value="Ensembl"/>
</dbReference>
<organism evidence="2 3">
    <name type="scientific">Anas platyrhynchos platyrhynchos</name>
    <name type="common">Northern mallard</name>
    <dbReference type="NCBI Taxonomy" id="8840"/>
    <lineage>
        <taxon>Eukaryota</taxon>
        <taxon>Metazoa</taxon>
        <taxon>Chordata</taxon>
        <taxon>Craniata</taxon>
        <taxon>Vertebrata</taxon>
        <taxon>Euteleostomi</taxon>
        <taxon>Archelosauria</taxon>
        <taxon>Archosauria</taxon>
        <taxon>Dinosauria</taxon>
        <taxon>Saurischia</taxon>
        <taxon>Theropoda</taxon>
        <taxon>Coelurosauria</taxon>
        <taxon>Aves</taxon>
        <taxon>Neognathae</taxon>
        <taxon>Galloanserae</taxon>
        <taxon>Anseriformes</taxon>
        <taxon>Anatidae</taxon>
        <taxon>Anatinae</taxon>
        <taxon>Anas</taxon>
    </lineage>
</organism>
<dbReference type="InterPro" id="IPR055093">
    <property type="entry name" value="EPS8_2nd"/>
</dbReference>
<dbReference type="OMA" id="RDIHHEM"/>
<dbReference type="PANTHER" id="PTHR12287:SF20">
    <property type="entry name" value="EPIDERMAL GROWTH FACTOR RECEPTOR KINASE SUBSTRATE 8-LIKE PROTEIN 2"/>
    <property type="match status" value="1"/>
</dbReference>
<dbReference type="STRING" id="8840.ENSAPLP00000022633"/>
<dbReference type="Ensembl" id="ENSAPLT00000017636.1">
    <property type="protein sequence ID" value="ENSAPLP00000022633.1"/>
    <property type="gene ID" value="ENSAPLG00000017050.1"/>
</dbReference>
<sequence>MTQHLATFIMDKSESIVTVDDAIRKLIMLNSKEKIWTQEMLLQVNDKSIRLLDCESQEELEDFPLPTVQHCQTVLNQMRYASILLLVCQDSEQHKPDIHFFNCDEVEVSRALLASGMQVGALTAHRTGTALCMESDESRLISCLDSPFLCILPGNGVGTGRGTRGFRLPGCVQFWLFPPGFIAFLSSQQILNCALDDIEVFVARLQKAAEAFKQLNQRKKGKKNKKKGPAEGVLTLRARPPSEAEFIDCFQKTKLAFNLLAKLRKHIQNPSASELVHFLFGPLELIVNSCAGPELARSVLSPLLSKDATDFLRGHLTPREISLWDSLGETWTKSRAEWPREANIPTYIPKFRNGWEPPIEIFRGAPWEIDIGHLQEEVSPMLPTIPSSFHPPSPLLSSPLFRVRGICPACSYFLWPLELAPGEPSSTAGRAKLSGTSGSFLQFWSDFSV</sequence>
<accession>A0A493TAB1</accession>
<dbReference type="AlphaFoldDB" id="A0A493TAB1"/>
<evidence type="ECO:0000313" key="3">
    <source>
        <dbReference type="Proteomes" id="UP000016666"/>
    </source>
</evidence>
<dbReference type="GO" id="GO:0007266">
    <property type="term" value="P:Rho protein signal transduction"/>
    <property type="evidence" value="ECO:0007669"/>
    <property type="project" value="Ensembl"/>
</dbReference>
<dbReference type="Pfam" id="PF08416">
    <property type="entry name" value="PTB"/>
    <property type="match status" value="1"/>
</dbReference>
<gene>
    <name evidence="2" type="primary">EPS8L2</name>
</gene>
<dbReference type="InterPro" id="IPR039801">
    <property type="entry name" value="EPS8-like"/>
</dbReference>
<keyword evidence="3" id="KW-1185">Reference proteome</keyword>
<evidence type="ECO:0000259" key="1">
    <source>
        <dbReference type="SMART" id="SM00462"/>
    </source>
</evidence>
<dbReference type="GO" id="GO:0032991">
    <property type="term" value="C:protein-containing complex"/>
    <property type="evidence" value="ECO:0007669"/>
    <property type="project" value="Ensembl"/>
</dbReference>
<dbReference type="SMART" id="SM00462">
    <property type="entry name" value="PTB"/>
    <property type="match status" value="1"/>
</dbReference>
<dbReference type="GO" id="GO:0005813">
    <property type="term" value="C:centrosome"/>
    <property type="evidence" value="ECO:0007669"/>
    <property type="project" value="Ensembl"/>
</dbReference>
<dbReference type="Pfam" id="PF22975">
    <property type="entry name" value="EPS8_2nd"/>
    <property type="match status" value="1"/>
</dbReference>
<dbReference type="GO" id="GO:0007605">
    <property type="term" value="P:sensory perception of sound"/>
    <property type="evidence" value="ECO:0007669"/>
    <property type="project" value="Ensembl"/>
</dbReference>
<name>A0A493TAB1_ANAPP</name>
<proteinExistence type="predicted"/>
<dbReference type="InterPro" id="IPR006020">
    <property type="entry name" value="PTB/PI_dom"/>
</dbReference>
<dbReference type="InterPro" id="IPR013625">
    <property type="entry name" value="PTB"/>
</dbReference>
<reference evidence="2 3" key="1">
    <citation type="submission" date="2017-10" db="EMBL/GenBank/DDBJ databases">
        <title>A new Pekin duck reference genome.</title>
        <authorList>
            <person name="Hou Z.-C."/>
            <person name="Zhou Z.-K."/>
            <person name="Zhu F."/>
            <person name="Hou S.-S."/>
        </authorList>
    </citation>
    <scope>NUCLEOTIDE SEQUENCE [LARGE SCALE GENOMIC DNA]</scope>
</reference>
<dbReference type="GO" id="GO:0003779">
    <property type="term" value="F:actin binding"/>
    <property type="evidence" value="ECO:0007669"/>
    <property type="project" value="Ensembl"/>
</dbReference>
<dbReference type="CDD" id="cd01210">
    <property type="entry name" value="PTB_EPS8"/>
    <property type="match status" value="1"/>
</dbReference>
<dbReference type="FunFam" id="2.30.29.30:FF:000218">
    <property type="entry name" value="Epidermal growth factor receptor kinase substrate 8-like 2"/>
    <property type="match status" value="1"/>
</dbReference>
<reference evidence="2" key="3">
    <citation type="submission" date="2025-09" db="UniProtKB">
        <authorList>
            <consortium name="Ensembl"/>
        </authorList>
    </citation>
    <scope>IDENTIFICATION</scope>
</reference>
<dbReference type="InterPro" id="IPR011993">
    <property type="entry name" value="PH-like_dom_sf"/>
</dbReference>